<keyword evidence="3" id="KW-1003">Cell membrane</keyword>
<dbReference type="PROSITE" id="PS00409">
    <property type="entry name" value="PROKAR_NTER_METHYL"/>
    <property type="match status" value="1"/>
</dbReference>
<evidence type="ECO:0000256" key="3">
    <source>
        <dbReference type="ARBA" id="ARBA00022475"/>
    </source>
</evidence>
<keyword evidence="7 11" id="KW-1133">Transmembrane helix</keyword>
<dbReference type="GO" id="GO:0015628">
    <property type="term" value="P:protein secretion by the type II secretion system"/>
    <property type="evidence" value="ECO:0007669"/>
    <property type="project" value="InterPro"/>
</dbReference>
<dbReference type="GO" id="GO:0005886">
    <property type="term" value="C:plasma membrane"/>
    <property type="evidence" value="ECO:0007669"/>
    <property type="project" value="UniProtKB-SubCell"/>
</dbReference>
<dbReference type="Pfam" id="PF07963">
    <property type="entry name" value="N_methyl"/>
    <property type="match status" value="1"/>
</dbReference>
<dbReference type="EMBL" id="NJBA01000014">
    <property type="protein sequence ID" value="OWP47603.1"/>
    <property type="molecule type" value="Genomic_DNA"/>
</dbReference>
<sequence>MPRPKGSAGFTLVELMIVVSVVAIFASIAVPSFSTVITNSRLQSASNELASLIQFARSAAVQNNQSMNLCSSNGIWSVRKSCTDTSAAVLRSFTPPTGVTISASVSSLTFRSNGTASGAANLIACSNDAAASGYKMSVQASGFVRLYPQGKDGSSALSSCTPS</sequence>
<comment type="similarity">
    <text evidence="9">Belongs to the GSP H family.</text>
</comment>
<keyword evidence="8 11" id="KW-0472">Membrane</keyword>
<accession>A0A246F3M2</accession>
<reference evidence="13 14" key="1">
    <citation type="submission" date="2017-06" db="EMBL/GenBank/DDBJ databases">
        <title>Draft genome of Pseudomonas nitroreducens DF05.</title>
        <authorList>
            <person name="Iyer R."/>
        </authorList>
    </citation>
    <scope>NUCLEOTIDE SEQUENCE [LARGE SCALE GENOMIC DNA]</scope>
    <source>
        <strain evidence="13 14">DF05</strain>
    </source>
</reference>
<dbReference type="PANTHER" id="PTHR30093">
    <property type="entry name" value="GENERAL SECRETION PATHWAY PROTEIN G"/>
    <property type="match status" value="1"/>
</dbReference>
<evidence type="ECO:0000256" key="5">
    <source>
        <dbReference type="ARBA" id="ARBA00022519"/>
    </source>
</evidence>
<dbReference type="GO" id="GO:0015627">
    <property type="term" value="C:type II protein secretion system complex"/>
    <property type="evidence" value="ECO:0007669"/>
    <property type="project" value="InterPro"/>
</dbReference>
<protein>
    <recommendedName>
        <fullName evidence="2">Type II secretion system protein H</fullName>
    </recommendedName>
    <alternativeName>
        <fullName evidence="10">General secretion pathway protein H</fullName>
    </alternativeName>
</protein>
<gene>
    <name evidence="13" type="ORF">CEG18_28005</name>
</gene>
<evidence type="ECO:0000256" key="1">
    <source>
        <dbReference type="ARBA" id="ARBA00004377"/>
    </source>
</evidence>
<evidence type="ECO:0000256" key="7">
    <source>
        <dbReference type="ARBA" id="ARBA00022989"/>
    </source>
</evidence>
<evidence type="ECO:0000256" key="11">
    <source>
        <dbReference type="SAM" id="Phobius"/>
    </source>
</evidence>
<keyword evidence="6 11" id="KW-0812">Transmembrane</keyword>
<feature type="transmembrane region" description="Helical" evidence="11">
    <location>
        <begin position="12"/>
        <end position="33"/>
    </location>
</feature>
<dbReference type="RefSeq" id="WP_088421698.1">
    <property type="nucleotide sequence ID" value="NZ_NJBA01000014.1"/>
</dbReference>
<dbReference type="NCBIfam" id="TIGR02532">
    <property type="entry name" value="IV_pilin_GFxxxE"/>
    <property type="match status" value="1"/>
</dbReference>
<proteinExistence type="inferred from homology"/>
<dbReference type="SUPFAM" id="SSF54523">
    <property type="entry name" value="Pili subunits"/>
    <property type="match status" value="1"/>
</dbReference>
<evidence type="ECO:0000256" key="4">
    <source>
        <dbReference type="ARBA" id="ARBA00022481"/>
    </source>
</evidence>
<name>A0A246F3M2_PSENT</name>
<dbReference type="Gene3D" id="3.55.40.10">
    <property type="entry name" value="minor pseudopilin epsh domain"/>
    <property type="match status" value="1"/>
</dbReference>
<organism evidence="13 14">
    <name type="scientific">Pseudomonas nitroreducens</name>
    <dbReference type="NCBI Taxonomy" id="46680"/>
    <lineage>
        <taxon>Bacteria</taxon>
        <taxon>Pseudomonadati</taxon>
        <taxon>Pseudomonadota</taxon>
        <taxon>Gammaproteobacteria</taxon>
        <taxon>Pseudomonadales</taxon>
        <taxon>Pseudomonadaceae</taxon>
        <taxon>Pseudomonas</taxon>
    </lineage>
</organism>
<dbReference type="PANTHER" id="PTHR30093:SF41">
    <property type="entry name" value="TYPE II SECRETION SYSTEM PROTEIN H"/>
    <property type="match status" value="1"/>
</dbReference>
<dbReference type="AlphaFoldDB" id="A0A246F3M2"/>
<evidence type="ECO:0000313" key="13">
    <source>
        <dbReference type="EMBL" id="OWP47603.1"/>
    </source>
</evidence>
<keyword evidence="5" id="KW-0997">Cell inner membrane</keyword>
<feature type="domain" description="General secretion pathway GspH" evidence="12">
    <location>
        <begin position="45"/>
        <end position="142"/>
    </location>
</feature>
<evidence type="ECO:0000256" key="6">
    <source>
        <dbReference type="ARBA" id="ARBA00022692"/>
    </source>
</evidence>
<dbReference type="InterPro" id="IPR022346">
    <property type="entry name" value="T2SS_GspH"/>
</dbReference>
<evidence type="ECO:0000259" key="12">
    <source>
        <dbReference type="Pfam" id="PF12019"/>
    </source>
</evidence>
<evidence type="ECO:0000256" key="10">
    <source>
        <dbReference type="ARBA" id="ARBA00030775"/>
    </source>
</evidence>
<evidence type="ECO:0000256" key="8">
    <source>
        <dbReference type="ARBA" id="ARBA00023136"/>
    </source>
</evidence>
<dbReference type="InterPro" id="IPR045584">
    <property type="entry name" value="Pilin-like"/>
</dbReference>
<dbReference type="Pfam" id="PF12019">
    <property type="entry name" value="GspH"/>
    <property type="match status" value="1"/>
</dbReference>
<evidence type="ECO:0000256" key="9">
    <source>
        <dbReference type="ARBA" id="ARBA00025772"/>
    </source>
</evidence>
<comment type="subcellular location">
    <subcellularLocation>
        <location evidence="1">Cell inner membrane</location>
        <topology evidence="1">Single-pass membrane protein</topology>
    </subcellularLocation>
</comment>
<dbReference type="InterPro" id="IPR012902">
    <property type="entry name" value="N_methyl_site"/>
</dbReference>
<evidence type="ECO:0000313" key="14">
    <source>
        <dbReference type="Proteomes" id="UP000198145"/>
    </source>
</evidence>
<keyword evidence="4" id="KW-0488">Methylation</keyword>
<dbReference type="Proteomes" id="UP000198145">
    <property type="component" value="Unassembled WGS sequence"/>
</dbReference>
<evidence type="ECO:0000256" key="2">
    <source>
        <dbReference type="ARBA" id="ARBA00021549"/>
    </source>
</evidence>
<comment type="caution">
    <text evidence="13">The sequence shown here is derived from an EMBL/GenBank/DDBJ whole genome shotgun (WGS) entry which is preliminary data.</text>
</comment>